<dbReference type="NCBIfam" id="TIGR02254">
    <property type="entry name" value="YjjG_YfnB"/>
    <property type="match status" value="1"/>
</dbReference>
<protein>
    <submittedName>
        <fullName evidence="1">Noncanonical pyrimidine nucleotidase, YjjG family</fullName>
    </submittedName>
</protein>
<reference evidence="1 2" key="1">
    <citation type="submission" date="2020-08" db="EMBL/GenBank/DDBJ databases">
        <title>Genome public.</title>
        <authorList>
            <person name="Liu C."/>
            <person name="Sun Q."/>
        </authorList>
    </citation>
    <scope>NUCLEOTIDE SEQUENCE [LARGE SCALE GENOMIC DNA]</scope>
    <source>
        <strain evidence="1 2">BX4</strain>
    </source>
</reference>
<dbReference type="SFLD" id="SFLDS00003">
    <property type="entry name" value="Haloacid_Dehalogenase"/>
    <property type="match status" value="1"/>
</dbReference>
<dbReference type="EMBL" id="JACOOZ010000006">
    <property type="protein sequence ID" value="MBC5668167.1"/>
    <property type="molecule type" value="Genomic_DNA"/>
</dbReference>
<dbReference type="PANTHER" id="PTHR47478">
    <property type="match status" value="1"/>
</dbReference>
<keyword evidence="2" id="KW-1185">Reference proteome</keyword>
<dbReference type="SFLD" id="SFLDG01129">
    <property type="entry name" value="C1.5:_HAD__Beta-PGM__Phosphata"/>
    <property type="match status" value="1"/>
</dbReference>
<name>A0ABR7F3J5_9FIRM</name>
<organism evidence="1 2">
    <name type="scientific">Eubacterium segne</name>
    <dbReference type="NCBI Taxonomy" id="2763045"/>
    <lineage>
        <taxon>Bacteria</taxon>
        <taxon>Bacillati</taxon>
        <taxon>Bacillota</taxon>
        <taxon>Clostridia</taxon>
        <taxon>Eubacteriales</taxon>
        <taxon>Eubacteriaceae</taxon>
        <taxon>Eubacterium</taxon>
    </lineage>
</organism>
<dbReference type="InterPro" id="IPR011951">
    <property type="entry name" value="HAD-SF_hydro_IA_YjjG/PynA"/>
</dbReference>
<evidence type="ECO:0000313" key="1">
    <source>
        <dbReference type="EMBL" id="MBC5668167.1"/>
    </source>
</evidence>
<gene>
    <name evidence="1" type="ORF">H8S00_09250</name>
</gene>
<dbReference type="CDD" id="cd04305">
    <property type="entry name" value="HAD_Neu5Ac-Pase_like"/>
    <property type="match status" value="1"/>
</dbReference>
<comment type="caution">
    <text evidence="1">The sequence shown here is derived from an EMBL/GenBank/DDBJ whole genome shotgun (WGS) entry which is preliminary data.</text>
</comment>
<dbReference type="InterPro" id="IPR023214">
    <property type="entry name" value="HAD_sf"/>
</dbReference>
<dbReference type="RefSeq" id="WP_186840447.1">
    <property type="nucleotide sequence ID" value="NZ_JACOOZ010000006.1"/>
</dbReference>
<evidence type="ECO:0000313" key="2">
    <source>
        <dbReference type="Proteomes" id="UP000597877"/>
    </source>
</evidence>
<dbReference type="SUPFAM" id="SSF56784">
    <property type="entry name" value="HAD-like"/>
    <property type="match status" value="1"/>
</dbReference>
<accession>A0ABR7F3J5</accession>
<dbReference type="PANTHER" id="PTHR47478:SF1">
    <property type="entry name" value="PYRIMIDINE 5'-NUCLEOTIDASE YJJG"/>
    <property type="match status" value="1"/>
</dbReference>
<dbReference type="InterPro" id="IPR006439">
    <property type="entry name" value="HAD-SF_hydro_IA"/>
</dbReference>
<dbReference type="Pfam" id="PF13419">
    <property type="entry name" value="HAD_2"/>
    <property type="match status" value="1"/>
</dbReference>
<dbReference type="InterPro" id="IPR052550">
    <property type="entry name" value="Pyrimidine_5'-ntase_YjjG"/>
</dbReference>
<sequence length="227" mass="25962">MIRNILMDLDETILDFTKCENVAIAETFKKIGIEPTSENVKRYSAINDLHWKRLERKEITRQEVLIGRFNMLFNELGVSYSGEKANEIYKKSLGNQSFFIDGALETVKELCKKYNLYIVSNGTAVVQDSRIEKAKLATYFKKIFISEKLGVNKPDARFFELCFKEMPGIKKEETVIVGDSLTSDMLGGENAGIKNIWYNPKSQKNTLGVSIWREIHSLDEIDGIITE</sequence>
<proteinExistence type="predicted"/>
<dbReference type="InterPro" id="IPR041492">
    <property type="entry name" value="HAD_2"/>
</dbReference>
<dbReference type="InterPro" id="IPR036412">
    <property type="entry name" value="HAD-like_sf"/>
</dbReference>
<dbReference type="NCBIfam" id="TIGR01549">
    <property type="entry name" value="HAD-SF-IA-v1"/>
    <property type="match status" value="1"/>
</dbReference>
<dbReference type="Gene3D" id="1.10.150.240">
    <property type="entry name" value="Putative phosphatase, domain 2"/>
    <property type="match status" value="1"/>
</dbReference>
<dbReference type="InterPro" id="IPR023198">
    <property type="entry name" value="PGP-like_dom2"/>
</dbReference>
<dbReference type="Proteomes" id="UP000597877">
    <property type="component" value="Unassembled WGS sequence"/>
</dbReference>
<dbReference type="Gene3D" id="3.40.50.1000">
    <property type="entry name" value="HAD superfamily/HAD-like"/>
    <property type="match status" value="1"/>
</dbReference>